<proteinExistence type="predicted"/>
<protein>
    <submittedName>
        <fullName evidence="2">Uncharacterized protein</fullName>
    </submittedName>
</protein>
<reference evidence="2 3" key="1">
    <citation type="submission" date="2017-03" db="EMBL/GenBank/DDBJ databases">
        <title>An alternative strategy for trypanosome survival in the mammalian bloodstream revealed through genome and transcriptome analysis of the ubiquitous bovine parasite Trypanosoma (Megatrypanum) theileri.</title>
        <authorList>
            <person name="Kelly S."/>
            <person name="Ivens A."/>
            <person name="Mott A."/>
            <person name="O'Neill E."/>
            <person name="Emms D."/>
            <person name="Macleod O."/>
            <person name="Voorheis P."/>
            <person name="Matthews J."/>
            <person name="Matthews K."/>
            <person name="Carrington M."/>
        </authorList>
    </citation>
    <scope>NUCLEOTIDE SEQUENCE [LARGE SCALE GENOMIC DNA]</scope>
    <source>
        <strain evidence="2">Edinburgh</strain>
    </source>
</reference>
<dbReference type="GeneID" id="39985047"/>
<organism evidence="2 3">
    <name type="scientific">Trypanosoma theileri</name>
    <dbReference type="NCBI Taxonomy" id="67003"/>
    <lineage>
        <taxon>Eukaryota</taxon>
        <taxon>Discoba</taxon>
        <taxon>Euglenozoa</taxon>
        <taxon>Kinetoplastea</taxon>
        <taxon>Metakinetoplastina</taxon>
        <taxon>Trypanosomatida</taxon>
        <taxon>Trypanosomatidae</taxon>
        <taxon>Trypanosoma</taxon>
    </lineage>
</organism>
<gene>
    <name evidence="2" type="ORF">TM35_000122920</name>
</gene>
<dbReference type="RefSeq" id="XP_028883583.1">
    <property type="nucleotide sequence ID" value="XM_029025267.1"/>
</dbReference>
<evidence type="ECO:0000256" key="1">
    <source>
        <dbReference type="SAM" id="MobiDB-lite"/>
    </source>
</evidence>
<feature type="compositionally biased region" description="Polar residues" evidence="1">
    <location>
        <begin position="83"/>
        <end position="98"/>
    </location>
</feature>
<sequence length="162" mass="18600">MSVDIATPLLFVPHRRRSGAVQQHKAPFPPTVHTQWQRQPHTHTLTCSYQRGTAAFTKMYTEPHTCREEKKNTREEEEQQQQDTNSTKVTHNTINTGDTPIREKHSPTPAHQLNPKKKKKEKTDPLREAEAEQSQSLPAGCSHSSKPHNKQHTHKGRKETHI</sequence>
<comment type="caution">
    <text evidence="2">The sequence shown here is derived from an EMBL/GenBank/DDBJ whole genome shotgun (WGS) entry which is preliminary data.</text>
</comment>
<feature type="compositionally biased region" description="Basic residues" evidence="1">
    <location>
        <begin position="145"/>
        <end position="162"/>
    </location>
</feature>
<dbReference type="EMBL" id="NBCO01000012">
    <property type="protein sequence ID" value="ORC89517.1"/>
    <property type="molecule type" value="Genomic_DNA"/>
</dbReference>
<accession>A0A1X0NXV9</accession>
<feature type="compositionally biased region" description="Basic and acidic residues" evidence="1">
    <location>
        <begin position="64"/>
        <end position="74"/>
    </location>
</feature>
<evidence type="ECO:0000313" key="2">
    <source>
        <dbReference type="EMBL" id="ORC89517.1"/>
    </source>
</evidence>
<feature type="compositionally biased region" description="Basic and acidic residues" evidence="1">
    <location>
        <begin position="121"/>
        <end position="130"/>
    </location>
</feature>
<name>A0A1X0NXV9_9TRYP</name>
<dbReference type="VEuPathDB" id="TriTrypDB:TM35_000122920"/>
<feature type="region of interest" description="Disordered" evidence="1">
    <location>
        <begin position="60"/>
        <end position="162"/>
    </location>
</feature>
<evidence type="ECO:0000313" key="3">
    <source>
        <dbReference type="Proteomes" id="UP000192257"/>
    </source>
</evidence>
<dbReference type="AlphaFoldDB" id="A0A1X0NXV9"/>
<keyword evidence="3" id="KW-1185">Reference proteome</keyword>
<dbReference type="Proteomes" id="UP000192257">
    <property type="component" value="Unassembled WGS sequence"/>
</dbReference>